<feature type="region of interest" description="Disordered" evidence="9">
    <location>
        <begin position="219"/>
        <end position="257"/>
    </location>
</feature>
<dbReference type="InterPro" id="IPR001404">
    <property type="entry name" value="Hsp90_fam"/>
</dbReference>
<dbReference type="PIRSF" id="PIRSF002583">
    <property type="entry name" value="Hsp90"/>
    <property type="match status" value="1"/>
</dbReference>
<dbReference type="GO" id="GO:0140662">
    <property type="term" value="F:ATP-dependent protein folding chaperone"/>
    <property type="evidence" value="ECO:0007669"/>
    <property type="project" value="InterPro"/>
</dbReference>
<evidence type="ECO:0000313" key="11">
    <source>
        <dbReference type="EMBL" id="SCU81025.1"/>
    </source>
</evidence>
<dbReference type="FunFam" id="3.30.565.10:FF:000001">
    <property type="entry name" value="Heat shock protein HSP 90-alpha"/>
    <property type="match status" value="1"/>
</dbReference>
<dbReference type="NCBIfam" id="NF003555">
    <property type="entry name" value="PRK05218.1"/>
    <property type="match status" value="1"/>
</dbReference>
<feature type="binding site" evidence="7">
    <location>
        <position position="98"/>
    </location>
    <ligand>
        <name>ATP</name>
        <dbReference type="ChEBI" id="CHEBI:30616"/>
    </ligand>
</feature>
<keyword evidence="5 7" id="KW-0067">ATP-binding</keyword>
<dbReference type="PRINTS" id="PR00775">
    <property type="entry name" value="HEATSHOCK90"/>
</dbReference>
<feature type="compositionally biased region" description="Basic and acidic residues" evidence="9">
    <location>
        <begin position="248"/>
        <end position="257"/>
    </location>
</feature>
<feature type="binding site" evidence="7">
    <location>
        <position position="92"/>
    </location>
    <ligand>
        <name>ATP</name>
        <dbReference type="ChEBI" id="CHEBI:30616"/>
    </ligand>
</feature>
<organism evidence="11 12">
    <name type="scientific">Lachancea meyersii CBS 8951</name>
    <dbReference type="NCBI Taxonomy" id="1266667"/>
    <lineage>
        <taxon>Eukaryota</taxon>
        <taxon>Fungi</taxon>
        <taxon>Dikarya</taxon>
        <taxon>Ascomycota</taxon>
        <taxon>Saccharomycotina</taxon>
        <taxon>Saccharomycetes</taxon>
        <taxon>Saccharomycetales</taxon>
        <taxon>Saccharomycetaceae</taxon>
        <taxon>Lachancea</taxon>
    </lineage>
</organism>
<evidence type="ECO:0000256" key="9">
    <source>
        <dbReference type="SAM" id="MobiDB-lite"/>
    </source>
</evidence>
<dbReference type="Proteomes" id="UP000191144">
    <property type="component" value="Chromosome B"/>
</dbReference>
<feature type="region of interest" description="Disordered" evidence="9">
    <location>
        <begin position="676"/>
        <end position="706"/>
    </location>
</feature>
<dbReference type="PANTHER" id="PTHR11528">
    <property type="entry name" value="HEAT SHOCK PROTEIN 90 FAMILY MEMBER"/>
    <property type="match status" value="1"/>
</dbReference>
<feature type="domain" description="Histidine kinase/HSP90-like ATPase" evidence="10">
    <location>
        <begin position="26"/>
        <end position="164"/>
    </location>
</feature>
<dbReference type="AlphaFoldDB" id="A0A1G4IVW2"/>
<feature type="binding site" evidence="7">
    <location>
        <position position="377"/>
    </location>
    <ligand>
        <name>ATP</name>
        <dbReference type="ChEBI" id="CHEBI:30616"/>
    </ligand>
</feature>
<dbReference type="Pfam" id="PF00183">
    <property type="entry name" value="HSP90"/>
    <property type="match status" value="1"/>
</dbReference>
<keyword evidence="4 7" id="KW-0547">Nucleotide-binding</keyword>
<feature type="coiled-coil region" evidence="8">
    <location>
        <begin position="527"/>
        <end position="554"/>
    </location>
</feature>
<evidence type="ECO:0000256" key="5">
    <source>
        <dbReference type="ARBA" id="ARBA00022840"/>
    </source>
</evidence>
<evidence type="ECO:0000256" key="4">
    <source>
        <dbReference type="ARBA" id="ARBA00022741"/>
    </source>
</evidence>
<keyword evidence="8" id="KW-0175">Coiled coil</keyword>
<dbReference type="SMART" id="SM00387">
    <property type="entry name" value="HATPase_c"/>
    <property type="match status" value="1"/>
</dbReference>
<evidence type="ECO:0000256" key="8">
    <source>
        <dbReference type="SAM" id="Coils"/>
    </source>
</evidence>
<dbReference type="InterPro" id="IPR037196">
    <property type="entry name" value="HSP90_C"/>
</dbReference>
<evidence type="ECO:0000256" key="7">
    <source>
        <dbReference type="PIRSR" id="PIRSR002583-1"/>
    </source>
</evidence>
<dbReference type="CDD" id="cd16927">
    <property type="entry name" value="HATPase_Hsp90-like"/>
    <property type="match status" value="1"/>
</dbReference>
<proteinExistence type="inferred from homology"/>
<dbReference type="EMBL" id="LT598478">
    <property type="protein sequence ID" value="SCU81025.1"/>
    <property type="molecule type" value="Genomic_DNA"/>
</dbReference>
<dbReference type="InterPro" id="IPR020575">
    <property type="entry name" value="Hsp90_N"/>
</dbReference>
<dbReference type="InterPro" id="IPR019805">
    <property type="entry name" value="Heat_shock_protein_90_CS"/>
</dbReference>
<dbReference type="Pfam" id="PF13589">
    <property type="entry name" value="HATPase_c_3"/>
    <property type="match status" value="1"/>
</dbReference>
<dbReference type="InterPro" id="IPR003594">
    <property type="entry name" value="HATPase_dom"/>
</dbReference>
<feature type="binding site" evidence="7">
    <location>
        <position position="84"/>
    </location>
    <ligand>
        <name>ATP</name>
        <dbReference type="ChEBI" id="CHEBI:30616"/>
    </ligand>
</feature>
<dbReference type="GO" id="GO:0005737">
    <property type="term" value="C:cytoplasm"/>
    <property type="evidence" value="ECO:0007669"/>
    <property type="project" value="UniProtKB-SubCell"/>
</dbReference>
<comment type="similarity">
    <text evidence="2">Belongs to the heat shock protein 90 family.</text>
</comment>
<dbReference type="GO" id="GO:0016887">
    <property type="term" value="F:ATP hydrolysis activity"/>
    <property type="evidence" value="ECO:0007669"/>
    <property type="project" value="InterPro"/>
</dbReference>
<dbReference type="FunFam" id="3.40.50.11260:FF:000001">
    <property type="entry name" value="Heat shock protein 90 alpha"/>
    <property type="match status" value="1"/>
</dbReference>
<feature type="binding site" evidence="7">
    <location>
        <position position="79"/>
    </location>
    <ligand>
        <name>ATP</name>
        <dbReference type="ChEBI" id="CHEBI:30616"/>
    </ligand>
</feature>
<dbReference type="OrthoDB" id="28737at2759"/>
<evidence type="ECO:0000259" key="10">
    <source>
        <dbReference type="SMART" id="SM00387"/>
    </source>
</evidence>
<name>A0A1G4IVW2_9SACH</name>
<dbReference type="Gene3D" id="1.20.120.790">
    <property type="entry name" value="Heat shock protein 90, C-terminal domain"/>
    <property type="match status" value="1"/>
</dbReference>
<dbReference type="InterPro" id="IPR020568">
    <property type="entry name" value="Ribosomal_Su5_D2-typ_SF"/>
</dbReference>
<feature type="binding site" evidence="7">
    <location>
        <position position="37"/>
    </location>
    <ligand>
        <name>ATP</name>
        <dbReference type="ChEBI" id="CHEBI:30616"/>
    </ligand>
</feature>
<dbReference type="HAMAP" id="MF_00505">
    <property type="entry name" value="HSP90"/>
    <property type="match status" value="1"/>
</dbReference>
<evidence type="ECO:0000256" key="6">
    <source>
        <dbReference type="ARBA" id="ARBA00023186"/>
    </source>
</evidence>
<reference evidence="12" key="1">
    <citation type="submission" date="2016-03" db="EMBL/GenBank/DDBJ databases">
        <authorList>
            <person name="Devillers Hugo."/>
        </authorList>
    </citation>
    <scope>NUCLEOTIDE SEQUENCE [LARGE SCALE GENOMIC DNA]</scope>
</reference>
<evidence type="ECO:0000256" key="1">
    <source>
        <dbReference type="ARBA" id="ARBA00004496"/>
    </source>
</evidence>
<dbReference type="SUPFAM" id="SSF110942">
    <property type="entry name" value="HSP90 C-terminal domain"/>
    <property type="match status" value="1"/>
</dbReference>
<evidence type="ECO:0000256" key="2">
    <source>
        <dbReference type="ARBA" id="ARBA00008239"/>
    </source>
</evidence>
<evidence type="ECO:0000256" key="3">
    <source>
        <dbReference type="ARBA" id="ARBA00022490"/>
    </source>
</evidence>
<dbReference type="FunFam" id="1.20.120.790:FF:000001">
    <property type="entry name" value="Heat shock protein 90 alpha"/>
    <property type="match status" value="1"/>
</dbReference>
<protein>
    <submittedName>
        <fullName evidence="11">LAME_0B05380g1_1</fullName>
    </submittedName>
</protein>
<dbReference type="Gene3D" id="3.30.565.10">
    <property type="entry name" value="Histidine kinase-like ATPase, C-terminal domain"/>
    <property type="match status" value="1"/>
</dbReference>
<accession>A0A1G4IVW2</accession>
<dbReference type="GO" id="GO:0005524">
    <property type="term" value="F:ATP binding"/>
    <property type="evidence" value="ECO:0007669"/>
    <property type="project" value="UniProtKB-KW"/>
</dbReference>
<comment type="subcellular location">
    <subcellularLocation>
        <location evidence="1">Cytoplasm</location>
    </subcellularLocation>
</comment>
<dbReference type="GO" id="GO:0043248">
    <property type="term" value="P:proteasome assembly"/>
    <property type="evidence" value="ECO:0007669"/>
    <property type="project" value="UniProtKB-ARBA"/>
</dbReference>
<dbReference type="GO" id="GO:0000492">
    <property type="term" value="P:box C/D snoRNP assembly"/>
    <property type="evidence" value="ECO:0007669"/>
    <property type="project" value="UniProtKB-ARBA"/>
</dbReference>
<dbReference type="Gene3D" id="3.40.50.11260">
    <property type="match status" value="1"/>
</dbReference>
<keyword evidence="12" id="KW-1185">Reference proteome</keyword>
<gene>
    <name evidence="11" type="ORF">LAME_0B05380G</name>
</gene>
<dbReference type="FunFam" id="3.30.230.80:FF:000001">
    <property type="entry name" value="Heat shock protein 90 alpha"/>
    <property type="match status" value="1"/>
</dbReference>
<dbReference type="Gene3D" id="3.30.230.80">
    <property type="match status" value="1"/>
</dbReference>
<evidence type="ECO:0000313" key="12">
    <source>
        <dbReference type="Proteomes" id="UP000191144"/>
    </source>
</evidence>
<sequence length="706" mass="80883">MSQETYEFQAEITQLMSLIINTVYSNKEIFLRELISNASDALDKIRYQALSDPKQLETEPELFIRLTPKPEEKVLEIRDSGIGMTKAELINNLGTIAKSGTKAFMEALSAGADVSMIGQFGVGFYSLFLVADKVQVISKHNDDEQYIWESNAGGSFTVTLDEHNERLGRGSVLRLFLKEDQLEYLEEKRIKEVVKRHSEFVAYPIQLLVTKEVEKEIPVAEEEKQDEEKSDADDKKPKLEEVDEDEDSEKKPETKKIKENVEELEELNKTKPLWTRNPSDVSQEEYNAFYKSISNDWEDPLAVKHFSVEGQLEFRAILFVPKRAPMDLFESKKKKNNIKLYVRRVFITDEAEELIPEWLSFVRGVVDSEDLPLNLSREMLQQNKIMKVIRKNIVKKLIETFNEIAEDSEQFEKFYSAFAKNLKLGIHEDTQNRTALAKLLRYNSTKSVDELTSLTDYITRMPEHQKNIYFITGESMKAVEKSPFLDALKAKNFEVLFLVDPIDEYAFTQLKEFEGKTLVDITKDFELEETEEEKAQREEEAKQFEQLATALKEVLGDQVEKVVVSHKLIDAPAAIRTGQFGWSANMERIMKAQALRDSSMSSYMSSKKIFEISPKSSIIKELKKRVEENGAQDRTVKDLTNLLYETALLTSGFTLEEPASFASRINRLISLGLNIDEEEEEEAAPEAATEAPAADNTAETEMEEVD</sequence>
<feature type="binding site" evidence="7">
    <location>
        <begin position="119"/>
        <end position="124"/>
    </location>
    <ligand>
        <name>ATP</name>
        <dbReference type="ChEBI" id="CHEBI:30616"/>
    </ligand>
</feature>
<dbReference type="InterPro" id="IPR036890">
    <property type="entry name" value="HATPase_C_sf"/>
</dbReference>
<feature type="binding site" evidence="7">
    <location>
        <position position="33"/>
    </location>
    <ligand>
        <name>ATP</name>
        <dbReference type="ChEBI" id="CHEBI:30616"/>
    </ligand>
</feature>
<feature type="binding site" evidence="7">
    <location>
        <begin position="99"/>
        <end position="100"/>
    </location>
    <ligand>
        <name>ATP</name>
        <dbReference type="ChEBI" id="CHEBI:30616"/>
    </ligand>
</feature>
<keyword evidence="3" id="KW-0963">Cytoplasm</keyword>
<dbReference type="SUPFAM" id="SSF55874">
    <property type="entry name" value="ATPase domain of HSP90 chaperone/DNA topoisomerase II/histidine kinase"/>
    <property type="match status" value="1"/>
</dbReference>
<feature type="compositionally biased region" description="Low complexity" evidence="9">
    <location>
        <begin position="685"/>
        <end position="697"/>
    </location>
</feature>
<keyword evidence="6" id="KW-0143">Chaperone</keyword>
<dbReference type="PROSITE" id="PS00298">
    <property type="entry name" value="HSP90"/>
    <property type="match status" value="1"/>
</dbReference>
<dbReference type="GO" id="GO:0051082">
    <property type="term" value="F:unfolded protein binding"/>
    <property type="evidence" value="ECO:0007669"/>
    <property type="project" value="InterPro"/>
</dbReference>
<dbReference type="SUPFAM" id="SSF54211">
    <property type="entry name" value="Ribosomal protein S5 domain 2-like"/>
    <property type="match status" value="1"/>
</dbReference>